<dbReference type="PROSITE" id="PS51352">
    <property type="entry name" value="THIOREDOXIN_2"/>
    <property type="match status" value="1"/>
</dbReference>
<dbReference type="KEGG" id="lgo:JCM16774_1582"/>
<proteinExistence type="predicted"/>
<dbReference type="SUPFAM" id="SSF52833">
    <property type="entry name" value="Thioredoxin-like"/>
    <property type="match status" value="1"/>
</dbReference>
<evidence type="ECO:0000313" key="1">
    <source>
        <dbReference type="EMBL" id="BBM36638.1"/>
    </source>
</evidence>
<dbReference type="Gene3D" id="3.40.30.10">
    <property type="entry name" value="Glutaredoxin"/>
    <property type="match status" value="1"/>
</dbReference>
<gene>
    <name evidence="1" type="ORF">JCM16774_1582</name>
</gene>
<dbReference type="AlphaFoldDB" id="A0A510JBD7"/>
<dbReference type="GO" id="GO:0016491">
    <property type="term" value="F:oxidoreductase activity"/>
    <property type="evidence" value="ECO:0007669"/>
    <property type="project" value="InterPro"/>
</dbReference>
<dbReference type="STRING" id="714315.GCA_000516535_01589"/>
<dbReference type="Proteomes" id="UP000321606">
    <property type="component" value="Chromosome"/>
</dbReference>
<dbReference type="CDD" id="cd02966">
    <property type="entry name" value="TlpA_like_family"/>
    <property type="match status" value="1"/>
</dbReference>
<dbReference type="Pfam" id="PF08534">
    <property type="entry name" value="Redoxin"/>
    <property type="match status" value="1"/>
</dbReference>
<dbReference type="InterPro" id="IPR036249">
    <property type="entry name" value="Thioredoxin-like_sf"/>
</dbReference>
<dbReference type="PANTHER" id="PTHR42852:SF13">
    <property type="entry name" value="PROTEIN DIPZ"/>
    <property type="match status" value="1"/>
</dbReference>
<protein>
    <submittedName>
        <fullName evidence="1">Antioxidant, AhpC/TSA family</fullName>
    </submittedName>
</protein>
<accession>A0A510JBD7</accession>
<organism evidence="1 2">
    <name type="scientific">Pseudoleptotrichia goodfellowii</name>
    <dbReference type="NCBI Taxonomy" id="157692"/>
    <lineage>
        <taxon>Bacteria</taxon>
        <taxon>Fusobacteriati</taxon>
        <taxon>Fusobacteriota</taxon>
        <taxon>Fusobacteriia</taxon>
        <taxon>Fusobacteriales</taxon>
        <taxon>Leptotrichiaceae</taxon>
        <taxon>Pseudoleptotrichia</taxon>
    </lineage>
</organism>
<sequence length="162" mass="18429">MKKIIFLLVIVLFAIGCGKKSDVKAESDGKISNFSLEDLNGNKYESSKIINNGKKTLFVVAAEWCPHCRAEAPDIQKFYDEYKDKVNVIVVYSEANSSLDKVKEYVKNNEYTFPIYYDSGSEILTGFKVQAFPFNLIMDGNKIIKEHKGELTYDLLVEEFGK</sequence>
<dbReference type="PANTHER" id="PTHR42852">
    <property type="entry name" value="THIOL:DISULFIDE INTERCHANGE PROTEIN DSBE"/>
    <property type="match status" value="1"/>
</dbReference>
<dbReference type="RefSeq" id="WP_006806599.1">
    <property type="nucleotide sequence ID" value="NZ_AP019822.1"/>
</dbReference>
<evidence type="ECO:0000313" key="2">
    <source>
        <dbReference type="Proteomes" id="UP000321606"/>
    </source>
</evidence>
<dbReference type="InterPro" id="IPR013740">
    <property type="entry name" value="Redoxin"/>
</dbReference>
<dbReference type="InterPro" id="IPR013766">
    <property type="entry name" value="Thioredoxin_domain"/>
</dbReference>
<reference evidence="1 2" key="1">
    <citation type="submission" date="2019-07" db="EMBL/GenBank/DDBJ databases">
        <title>Complete Genome Sequence of Leptotrichia goodfellowii Strain JCM 16774.</title>
        <authorList>
            <person name="Watanabe S."/>
            <person name="Cui L."/>
        </authorList>
    </citation>
    <scope>NUCLEOTIDE SEQUENCE [LARGE SCALE GENOMIC DNA]</scope>
    <source>
        <strain evidence="1 2">JCM16774</strain>
    </source>
</reference>
<dbReference type="EMBL" id="AP019822">
    <property type="protein sequence ID" value="BBM36638.1"/>
    <property type="molecule type" value="Genomic_DNA"/>
</dbReference>
<dbReference type="PROSITE" id="PS51257">
    <property type="entry name" value="PROKAR_LIPOPROTEIN"/>
    <property type="match status" value="1"/>
</dbReference>
<name>A0A510JBD7_9FUSO</name>
<dbReference type="InterPro" id="IPR050553">
    <property type="entry name" value="Thioredoxin_ResA/DsbE_sf"/>
</dbReference>
<dbReference type="OrthoDB" id="9813820at2"/>